<comment type="catalytic activity">
    <reaction evidence="6">
        <text>cytidine(1402) in 16S rRNA + S-adenosyl-L-methionine = 2'-O-methylcytidine(1402) in 16S rRNA + S-adenosyl-L-homocysteine + H(+)</text>
        <dbReference type="Rhea" id="RHEA:42924"/>
        <dbReference type="Rhea" id="RHEA-COMP:10285"/>
        <dbReference type="Rhea" id="RHEA-COMP:10286"/>
        <dbReference type="ChEBI" id="CHEBI:15378"/>
        <dbReference type="ChEBI" id="CHEBI:57856"/>
        <dbReference type="ChEBI" id="CHEBI:59789"/>
        <dbReference type="ChEBI" id="CHEBI:74495"/>
        <dbReference type="ChEBI" id="CHEBI:82748"/>
        <dbReference type="EC" id="2.1.1.198"/>
    </reaction>
</comment>
<dbReference type="PANTHER" id="PTHR46111:SF1">
    <property type="entry name" value="RIBOSOMAL RNA SMALL SUBUNIT METHYLTRANSFERASE I"/>
    <property type="match status" value="1"/>
</dbReference>
<dbReference type="InterPro" id="IPR035996">
    <property type="entry name" value="4pyrrol_Methylase_sf"/>
</dbReference>
<evidence type="ECO:0000256" key="2">
    <source>
        <dbReference type="ARBA" id="ARBA00022552"/>
    </source>
</evidence>
<keyword evidence="1 6" id="KW-0963">Cytoplasm</keyword>
<dbReference type="Pfam" id="PF23016">
    <property type="entry name" value="RsmI_C"/>
    <property type="match status" value="1"/>
</dbReference>
<dbReference type="InterPro" id="IPR014777">
    <property type="entry name" value="4pyrrole_Mease_sub1"/>
</dbReference>
<reference evidence="9 10" key="1">
    <citation type="submission" date="2017-09" db="EMBL/GenBank/DDBJ databases">
        <title>The Catabolism of 3,6-Dichlorosalicylic acid is Initiated by the Cytochrome P450 Monooxygenase DsmABC in Rhizorhabdus dicambivorans Ndbn-20.</title>
        <authorList>
            <person name="Na L."/>
        </authorList>
    </citation>
    <scope>NUCLEOTIDE SEQUENCE [LARGE SCALE GENOMIC DNA]</scope>
    <source>
        <strain evidence="9 10">Ndbn-20m</strain>
    </source>
</reference>
<comment type="caution">
    <text evidence="9">The sequence shown here is derived from an EMBL/GenBank/DDBJ whole genome shotgun (WGS) entry which is preliminary data.</text>
</comment>
<dbReference type="AlphaFoldDB" id="A0A2A4G2T8"/>
<comment type="subcellular location">
    <subcellularLocation>
        <location evidence="6">Cytoplasm</location>
    </subcellularLocation>
</comment>
<dbReference type="PIRSF" id="PIRSF005917">
    <property type="entry name" value="MTase_YraL"/>
    <property type="match status" value="1"/>
</dbReference>
<evidence type="ECO:0000259" key="8">
    <source>
        <dbReference type="Pfam" id="PF23016"/>
    </source>
</evidence>
<name>A0A2A4G2T8_9SPHN</name>
<dbReference type="InterPro" id="IPR000878">
    <property type="entry name" value="4pyrrol_Mease"/>
</dbReference>
<evidence type="ECO:0000256" key="1">
    <source>
        <dbReference type="ARBA" id="ARBA00022490"/>
    </source>
</evidence>
<feature type="domain" description="Tetrapyrrole methylase" evidence="7">
    <location>
        <begin position="23"/>
        <end position="220"/>
    </location>
</feature>
<dbReference type="PROSITE" id="PS01296">
    <property type="entry name" value="RSMI"/>
    <property type="match status" value="1"/>
</dbReference>
<dbReference type="PANTHER" id="PTHR46111">
    <property type="entry name" value="RIBOSOMAL RNA SMALL SUBUNIT METHYLTRANSFERASE I"/>
    <property type="match status" value="1"/>
</dbReference>
<dbReference type="EC" id="2.1.1.198" evidence="6"/>
<dbReference type="InterPro" id="IPR014776">
    <property type="entry name" value="4pyrrole_Mease_sub2"/>
</dbReference>
<dbReference type="Gene3D" id="3.30.950.10">
    <property type="entry name" value="Methyltransferase, Cobalt-precorrin-4 Transmethylase, Domain 2"/>
    <property type="match status" value="1"/>
</dbReference>
<dbReference type="Proteomes" id="UP000218934">
    <property type="component" value="Unassembled WGS sequence"/>
</dbReference>
<dbReference type="Pfam" id="PF00590">
    <property type="entry name" value="TP_methylase"/>
    <property type="match status" value="1"/>
</dbReference>
<proteinExistence type="inferred from homology"/>
<dbReference type="FunFam" id="3.30.950.10:FF:000002">
    <property type="entry name" value="Ribosomal RNA small subunit methyltransferase I"/>
    <property type="match status" value="1"/>
</dbReference>
<keyword evidence="5 6" id="KW-0949">S-adenosyl-L-methionine</keyword>
<dbReference type="GO" id="GO:0005737">
    <property type="term" value="C:cytoplasm"/>
    <property type="evidence" value="ECO:0007669"/>
    <property type="project" value="UniProtKB-SubCell"/>
</dbReference>
<dbReference type="GO" id="GO:0070677">
    <property type="term" value="F:rRNA (cytosine-2'-O-)-methyltransferase activity"/>
    <property type="evidence" value="ECO:0007669"/>
    <property type="project" value="UniProtKB-UniRule"/>
</dbReference>
<organism evidence="9 10">
    <name type="scientific">Rhizorhabdus dicambivorans</name>
    <dbReference type="NCBI Taxonomy" id="1850238"/>
    <lineage>
        <taxon>Bacteria</taxon>
        <taxon>Pseudomonadati</taxon>
        <taxon>Pseudomonadota</taxon>
        <taxon>Alphaproteobacteria</taxon>
        <taxon>Sphingomonadales</taxon>
        <taxon>Sphingomonadaceae</taxon>
        <taxon>Rhizorhabdus</taxon>
    </lineage>
</organism>
<comment type="function">
    <text evidence="6">Catalyzes the 2'-O-methylation of the ribose of cytidine 1402 (C1402) in 16S rRNA.</text>
</comment>
<sequence>MNPSADHAAADAEAPEQPLPPGLYIVATPIGNLGDLSPRAASVLSRVETIAVEDSRVTAKLLQRIGIRRPMTPYHDHNADKVRPGLIARMASGPVALVSDAGTPLISDPGYKLVRDARAAGIAITTIPGPCAAIAALTLAGLPTDRFFFLGFLPSKEKARAEAIAEVAAIKATLILYESGPRLGATLKALAQGLGDREAAVVREISKTFEESVAAPLPDLAARYADLAPKGEIVVIVGPPGEQAATDPSDAEGLLRVALAHMPAAKAAGEVARATGLNRRDLYARALAIKDAD</sequence>
<dbReference type="HAMAP" id="MF_01877">
    <property type="entry name" value="16SrRNA_methyltr_I"/>
    <property type="match status" value="1"/>
</dbReference>
<evidence type="ECO:0000259" key="7">
    <source>
        <dbReference type="Pfam" id="PF00590"/>
    </source>
</evidence>
<evidence type="ECO:0000256" key="6">
    <source>
        <dbReference type="HAMAP-Rule" id="MF_01877"/>
    </source>
</evidence>
<keyword evidence="2 6" id="KW-0698">rRNA processing</keyword>
<keyword evidence="10" id="KW-1185">Reference proteome</keyword>
<dbReference type="KEGG" id="rdi:CMV14_12140"/>
<keyword evidence="4 6" id="KW-0808">Transferase</keyword>
<keyword evidence="3 6" id="KW-0489">Methyltransferase</keyword>
<dbReference type="RefSeq" id="WP_066959141.1">
    <property type="nucleotide sequence ID" value="NZ_CP023449.1"/>
</dbReference>
<dbReference type="InterPro" id="IPR018063">
    <property type="entry name" value="SAM_MeTrfase_RsmI_CS"/>
</dbReference>
<gene>
    <name evidence="6 9" type="primary">rsmI</name>
    <name evidence="9" type="ORF">COO09_01525</name>
</gene>
<evidence type="ECO:0000256" key="3">
    <source>
        <dbReference type="ARBA" id="ARBA00022603"/>
    </source>
</evidence>
<dbReference type="OrthoDB" id="9809084at2"/>
<dbReference type="NCBIfam" id="TIGR00096">
    <property type="entry name" value="16S rRNA (cytidine(1402)-2'-O)-methyltransferase"/>
    <property type="match status" value="1"/>
</dbReference>
<protein>
    <recommendedName>
        <fullName evidence="6">Ribosomal RNA small subunit methyltransferase I</fullName>
        <ecNumber evidence="6">2.1.1.198</ecNumber>
    </recommendedName>
    <alternativeName>
        <fullName evidence="6">16S rRNA 2'-O-ribose C1402 methyltransferase</fullName>
    </alternativeName>
    <alternativeName>
        <fullName evidence="6">rRNA (cytidine-2'-O-)-methyltransferase RsmI</fullName>
    </alternativeName>
</protein>
<evidence type="ECO:0000256" key="4">
    <source>
        <dbReference type="ARBA" id="ARBA00022679"/>
    </source>
</evidence>
<accession>A0A2A4G2T8</accession>
<evidence type="ECO:0000313" key="9">
    <source>
        <dbReference type="EMBL" id="PCE44338.1"/>
    </source>
</evidence>
<feature type="domain" description="RsmI HTH" evidence="8">
    <location>
        <begin position="246"/>
        <end position="290"/>
    </location>
</feature>
<comment type="similarity">
    <text evidence="6">Belongs to the methyltransferase superfamily. RsmI family.</text>
</comment>
<dbReference type="SUPFAM" id="SSF53790">
    <property type="entry name" value="Tetrapyrrole methylase"/>
    <property type="match status" value="1"/>
</dbReference>
<evidence type="ECO:0000256" key="5">
    <source>
        <dbReference type="ARBA" id="ARBA00022691"/>
    </source>
</evidence>
<dbReference type="Gene3D" id="3.40.1010.10">
    <property type="entry name" value="Cobalt-precorrin-4 Transmethylase, Domain 1"/>
    <property type="match status" value="1"/>
</dbReference>
<dbReference type="InterPro" id="IPR008189">
    <property type="entry name" value="rRNA_ssu_MeTfrase_I"/>
</dbReference>
<dbReference type="EMBL" id="NWUF01000001">
    <property type="protein sequence ID" value="PCE44338.1"/>
    <property type="molecule type" value="Genomic_DNA"/>
</dbReference>
<dbReference type="CDD" id="cd11648">
    <property type="entry name" value="RsmI"/>
    <property type="match status" value="1"/>
</dbReference>
<dbReference type="InterPro" id="IPR053910">
    <property type="entry name" value="RsmI_HTH"/>
</dbReference>
<evidence type="ECO:0000313" key="10">
    <source>
        <dbReference type="Proteomes" id="UP000218934"/>
    </source>
</evidence>